<reference evidence="4 5" key="1">
    <citation type="submission" date="2017-10" db="EMBL/GenBank/DDBJ databases">
        <title>Comparative genomics in systemic dimorphic fungi from Ajellomycetaceae.</title>
        <authorList>
            <person name="Munoz J.F."/>
            <person name="Mcewen J.G."/>
            <person name="Clay O.K."/>
            <person name="Cuomo C.A."/>
        </authorList>
    </citation>
    <scope>NUCLEOTIDE SEQUENCE [LARGE SCALE GENOMIC DNA]</scope>
    <source>
        <strain evidence="4 5">UAMH5409</strain>
    </source>
</reference>
<feature type="domain" description="Aminotransferase class I/classII large" evidence="3">
    <location>
        <begin position="67"/>
        <end position="397"/>
    </location>
</feature>
<dbReference type="SUPFAM" id="SSF53383">
    <property type="entry name" value="PLP-dependent transferases"/>
    <property type="match status" value="1"/>
</dbReference>
<protein>
    <recommendedName>
        <fullName evidence="3">Aminotransferase class I/classII large domain-containing protein</fullName>
    </recommendedName>
</protein>
<dbReference type="Proteomes" id="UP000223968">
    <property type="component" value="Unassembled WGS sequence"/>
</dbReference>
<comment type="caution">
    <text evidence="4">The sequence shown here is derived from an EMBL/GenBank/DDBJ whole genome shotgun (WGS) entry which is preliminary data.</text>
</comment>
<accession>A0A2B7WX46</accession>
<keyword evidence="5" id="KW-1185">Reference proteome</keyword>
<comment type="similarity">
    <text evidence="1">Belongs to the class-I pyridoxal-phosphate-dependent aminotransferase family.</text>
</comment>
<dbReference type="PANTHER" id="PTHR43510">
    <property type="entry name" value="AMINOTRANSFERASE FUNCTION, HYPOTHETICAL (EUROFUNG)"/>
    <property type="match status" value="1"/>
</dbReference>
<gene>
    <name evidence="4" type="ORF">AJ79_08041</name>
</gene>
<evidence type="ECO:0000256" key="2">
    <source>
        <dbReference type="ARBA" id="ARBA00022898"/>
    </source>
</evidence>
<sequence length="412" mass="45659">MVKIEPFALEHYLNDKDPKAKYNLAASCALPISLQELKSLSDSAAFSPNSDNVTPPLPTEILSWSMDYGSMFGSEKLRARLASLYSVKASTPLSPDNVLITPGASSADFLIFHALCDRGDHVICQYPTYQQLYSQPASLGAEISLWKTKGEDNWRLDIEELKGMIRPETKFIVINNPQNPTGAIIPRSTLESIIQIARDHSITVISDEVYRPLFHSISPVDEEFPPSVLSLGYDNVIVSGSMSKAYSLAGIRVGWLASPNNDLIAACKNWRSYTTISVSQLDEQVASYALNECLHNLLKRNNGLAKHNLGLLEKFIEQHRWACEWVKPVAGSVAFVKFSKMGRAVDGEVFCQRLLEKEGVLIVPGSVCFGKGEDFKGYVRIGFVTETKVLEEGLERLKAFMMEGFEGLPVCK</sequence>
<dbReference type="AlphaFoldDB" id="A0A2B7WX46"/>
<evidence type="ECO:0000256" key="1">
    <source>
        <dbReference type="ARBA" id="ARBA00007441"/>
    </source>
</evidence>
<dbReference type="PROSITE" id="PS00105">
    <property type="entry name" value="AA_TRANSFER_CLASS_1"/>
    <property type="match status" value="1"/>
</dbReference>
<evidence type="ECO:0000259" key="3">
    <source>
        <dbReference type="Pfam" id="PF00155"/>
    </source>
</evidence>
<dbReference type="InterPro" id="IPR015424">
    <property type="entry name" value="PyrdxlP-dep_Trfase"/>
</dbReference>
<organism evidence="4 5">
    <name type="scientific">Helicocarpus griseus UAMH5409</name>
    <dbReference type="NCBI Taxonomy" id="1447875"/>
    <lineage>
        <taxon>Eukaryota</taxon>
        <taxon>Fungi</taxon>
        <taxon>Dikarya</taxon>
        <taxon>Ascomycota</taxon>
        <taxon>Pezizomycotina</taxon>
        <taxon>Eurotiomycetes</taxon>
        <taxon>Eurotiomycetidae</taxon>
        <taxon>Onygenales</taxon>
        <taxon>Ajellomycetaceae</taxon>
        <taxon>Helicocarpus</taxon>
    </lineage>
</organism>
<dbReference type="Gene3D" id="3.90.1150.10">
    <property type="entry name" value="Aspartate Aminotransferase, domain 1"/>
    <property type="match status" value="1"/>
</dbReference>
<dbReference type="GO" id="GO:0003824">
    <property type="term" value="F:catalytic activity"/>
    <property type="evidence" value="ECO:0007669"/>
    <property type="project" value="InterPro"/>
</dbReference>
<dbReference type="OrthoDB" id="7042322at2759"/>
<evidence type="ECO:0000313" key="4">
    <source>
        <dbReference type="EMBL" id="PGH01071.1"/>
    </source>
</evidence>
<dbReference type="CDD" id="cd00609">
    <property type="entry name" value="AAT_like"/>
    <property type="match status" value="1"/>
</dbReference>
<keyword evidence="2" id="KW-0663">Pyridoxal phosphate</keyword>
<dbReference type="InterPro" id="IPR004839">
    <property type="entry name" value="Aminotransferase_I/II_large"/>
</dbReference>
<dbReference type="Gene3D" id="3.40.640.10">
    <property type="entry name" value="Type I PLP-dependent aspartate aminotransferase-like (Major domain)"/>
    <property type="match status" value="1"/>
</dbReference>
<name>A0A2B7WX46_9EURO</name>
<dbReference type="Pfam" id="PF00155">
    <property type="entry name" value="Aminotran_1_2"/>
    <property type="match status" value="1"/>
</dbReference>
<dbReference type="PANTHER" id="PTHR43510:SF1">
    <property type="entry name" value="AMINOTRANSFERASE FUNCTION, HYPOTHETICAL (EUROFUNG)"/>
    <property type="match status" value="1"/>
</dbReference>
<dbReference type="GO" id="GO:0030170">
    <property type="term" value="F:pyridoxal phosphate binding"/>
    <property type="evidence" value="ECO:0007669"/>
    <property type="project" value="InterPro"/>
</dbReference>
<dbReference type="InterPro" id="IPR015421">
    <property type="entry name" value="PyrdxlP-dep_Trfase_major"/>
</dbReference>
<evidence type="ECO:0000313" key="5">
    <source>
        <dbReference type="Proteomes" id="UP000223968"/>
    </source>
</evidence>
<dbReference type="EMBL" id="PDNB01000177">
    <property type="protein sequence ID" value="PGH01071.1"/>
    <property type="molecule type" value="Genomic_DNA"/>
</dbReference>
<dbReference type="InterPro" id="IPR004838">
    <property type="entry name" value="NHTrfase_class1_PyrdxlP-BS"/>
</dbReference>
<proteinExistence type="inferred from homology"/>
<dbReference type="STRING" id="1447875.A0A2B7WX46"/>
<dbReference type="InterPro" id="IPR015422">
    <property type="entry name" value="PyrdxlP-dep_Trfase_small"/>
</dbReference>